<organism evidence="8 9">
    <name type="scientific">Kineothrix alysoides</name>
    <dbReference type="NCBI Taxonomy" id="1469948"/>
    <lineage>
        <taxon>Bacteria</taxon>
        <taxon>Bacillati</taxon>
        <taxon>Bacillota</taxon>
        <taxon>Clostridia</taxon>
        <taxon>Lachnospirales</taxon>
        <taxon>Lachnospiraceae</taxon>
        <taxon>Kineothrix</taxon>
    </lineage>
</organism>
<protein>
    <submittedName>
        <fullName evidence="8">HlyD family secretion protein</fullName>
    </submittedName>
</protein>
<keyword evidence="3 4" id="KW-0175">Coiled coil</keyword>
<dbReference type="Pfam" id="PF25954">
    <property type="entry name" value="Beta-barrel_RND_2"/>
    <property type="match status" value="1"/>
</dbReference>
<evidence type="ECO:0000256" key="4">
    <source>
        <dbReference type="SAM" id="Coils"/>
    </source>
</evidence>
<dbReference type="RefSeq" id="WP_031391396.1">
    <property type="nucleotide sequence ID" value="NZ_JPNB01000002.1"/>
</dbReference>
<dbReference type="Gene3D" id="2.40.420.20">
    <property type="match status" value="1"/>
</dbReference>
<feature type="domain" description="Multidrug resistance protein MdtA-like C-terminal permuted SH3" evidence="7">
    <location>
        <begin position="513"/>
        <end position="569"/>
    </location>
</feature>
<name>A0A4R1R5Y6_9FIRM</name>
<dbReference type="STRING" id="1469948.GCA_000732725_02718"/>
<dbReference type="PANTHER" id="PTHR32347">
    <property type="entry name" value="EFFLUX SYSTEM COMPONENT YKNX-RELATED"/>
    <property type="match status" value="1"/>
</dbReference>
<evidence type="ECO:0000256" key="5">
    <source>
        <dbReference type="SAM" id="Phobius"/>
    </source>
</evidence>
<dbReference type="Proteomes" id="UP000295718">
    <property type="component" value="Unassembled WGS sequence"/>
</dbReference>
<evidence type="ECO:0000259" key="7">
    <source>
        <dbReference type="Pfam" id="PF25967"/>
    </source>
</evidence>
<feature type="coiled-coil region" evidence="4">
    <location>
        <begin position="291"/>
        <end position="332"/>
    </location>
</feature>
<gene>
    <name evidence="8" type="ORF">EDD76_10151</name>
</gene>
<dbReference type="InterPro" id="IPR006143">
    <property type="entry name" value="RND_pump_MFP"/>
</dbReference>
<evidence type="ECO:0000259" key="6">
    <source>
        <dbReference type="Pfam" id="PF25954"/>
    </source>
</evidence>
<dbReference type="AlphaFoldDB" id="A0A4R1R5Y6"/>
<dbReference type="PANTHER" id="PTHR32347:SF23">
    <property type="entry name" value="BLL5650 PROTEIN"/>
    <property type="match status" value="1"/>
</dbReference>
<feature type="coiled-coil region" evidence="4">
    <location>
        <begin position="216"/>
        <end position="257"/>
    </location>
</feature>
<comment type="subcellular location">
    <subcellularLocation>
        <location evidence="1">Cell envelope</location>
    </subcellularLocation>
</comment>
<keyword evidence="5" id="KW-1133">Transmembrane helix</keyword>
<dbReference type="GO" id="GO:0016020">
    <property type="term" value="C:membrane"/>
    <property type="evidence" value="ECO:0007669"/>
    <property type="project" value="InterPro"/>
</dbReference>
<evidence type="ECO:0000256" key="1">
    <source>
        <dbReference type="ARBA" id="ARBA00004196"/>
    </source>
</evidence>
<accession>A0A4R1R5Y6</accession>
<feature type="transmembrane region" description="Helical" evidence="5">
    <location>
        <begin position="38"/>
        <end position="62"/>
    </location>
</feature>
<dbReference type="InterPro" id="IPR050465">
    <property type="entry name" value="UPF0194_transport"/>
</dbReference>
<feature type="domain" description="CusB-like beta-barrel" evidence="6">
    <location>
        <begin position="432"/>
        <end position="507"/>
    </location>
</feature>
<comment type="similarity">
    <text evidence="2">Belongs to the membrane fusion protein (MFP) (TC 8.A.1) family.</text>
</comment>
<proteinExistence type="inferred from homology"/>
<dbReference type="InterPro" id="IPR058792">
    <property type="entry name" value="Beta-barrel_RND_2"/>
</dbReference>
<evidence type="ECO:0000313" key="9">
    <source>
        <dbReference type="Proteomes" id="UP000295718"/>
    </source>
</evidence>
<keyword evidence="5" id="KW-0812">Transmembrane</keyword>
<sequence>MKQKFIAFMRKIKTAFGTLSGKGIVKWKELYSADRKKAYALAGIIFAVLVLCIAGLISLAAVSGKDEVTYREAQVQKGNLTVGVTESGNVTIGTSEQTFDLDLSEYTGSSSTFSWNSAMGGGMGQMFQNAGTTTSSSAGRSLEVEKVYVSAGQEIAKGTPILKLTDESVSSIRQELKEDASDAQLAYEQTVTNKQQVSTQAQGDLDINTAYGAYAESEYNNTVAALNESVESIKEQLDEAQEDLTEDIGNLEEMRTLLDEQKTVLANAEYAKDNTSRDDSLYWWIVAVNTVSDTKDLIETLEDEIDSTEEETEDLNESIASLNTQLSLARKELEAGIIKAKAQKELRQYQYENAQEIYDVTVGQSDFEEEKAKADYDTAQEKLDEFDSIIQDGIISSEYTGVIAQVGINTGDSLEQDGLLITLNDYEEATITVTVDEGDMEYAQTGNAVNVVFTAFPDDVFKGEVTEIGDAQINSNTNTTTYSVTVTIAGDIEGLYEGMSTEVTFITKESAEVLYIPNRAVIREGTASYVKLRNEKGNIVTRKVTTGFSDGAHVEIKEGLSEGDTILIER</sequence>
<evidence type="ECO:0000256" key="2">
    <source>
        <dbReference type="ARBA" id="ARBA00009477"/>
    </source>
</evidence>
<dbReference type="EMBL" id="SLUO01000001">
    <property type="protein sequence ID" value="TCL60954.1"/>
    <property type="molecule type" value="Genomic_DNA"/>
</dbReference>
<reference evidence="8 9" key="1">
    <citation type="submission" date="2019-03" db="EMBL/GenBank/DDBJ databases">
        <title>Genomic Encyclopedia of Type Strains, Phase IV (KMG-IV): sequencing the most valuable type-strain genomes for metagenomic binning, comparative biology and taxonomic classification.</title>
        <authorList>
            <person name="Goeker M."/>
        </authorList>
    </citation>
    <scope>NUCLEOTIDE SEQUENCE [LARGE SCALE GENOMIC DNA]</scope>
    <source>
        <strain evidence="8 9">DSM 100556</strain>
    </source>
</reference>
<dbReference type="GO" id="GO:0030313">
    <property type="term" value="C:cell envelope"/>
    <property type="evidence" value="ECO:0007669"/>
    <property type="project" value="UniProtKB-SubCell"/>
</dbReference>
<keyword evidence="5" id="KW-0472">Membrane</keyword>
<dbReference type="Pfam" id="PF25967">
    <property type="entry name" value="RND-MFP_C"/>
    <property type="match status" value="1"/>
</dbReference>
<dbReference type="GO" id="GO:0022857">
    <property type="term" value="F:transmembrane transporter activity"/>
    <property type="evidence" value="ECO:0007669"/>
    <property type="project" value="InterPro"/>
</dbReference>
<dbReference type="Gene3D" id="2.40.30.170">
    <property type="match status" value="1"/>
</dbReference>
<evidence type="ECO:0000313" key="8">
    <source>
        <dbReference type="EMBL" id="TCL60954.1"/>
    </source>
</evidence>
<keyword evidence="9" id="KW-1185">Reference proteome</keyword>
<dbReference type="NCBIfam" id="TIGR01730">
    <property type="entry name" value="RND_mfp"/>
    <property type="match status" value="1"/>
</dbReference>
<comment type="caution">
    <text evidence="8">The sequence shown here is derived from an EMBL/GenBank/DDBJ whole genome shotgun (WGS) entry which is preliminary data.</text>
</comment>
<evidence type="ECO:0000256" key="3">
    <source>
        <dbReference type="ARBA" id="ARBA00023054"/>
    </source>
</evidence>
<dbReference type="InterPro" id="IPR058627">
    <property type="entry name" value="MdtA-like_C"/>
</dbReference>